<evidence type="ECO:0000256" key="1">
    <source>
        <dbReference type="SAM" id="MobiDB-lite"/>
    </source>
</evidence>
<feature type="chain" id="PRO_5034401157" description="Extracellular membrane protein CFEM domain-containing protein" evidence="2">
    <location>
        <begin position="20"/>
        <end position="177"/>
    </location>
</feature>
<reference evidence="3 4" key="1">
    <citation type="journal article" date="2020" name="ISME J.">
        <title>Uncovering the hidden diversity of litter-decomposition mechanisms in mushroom-forming fungi.</title>
        <authorList>
            <person name="Floudas D."/>
            <person name="Bentzer J."/>
            <person name="Ahren D."/>
            <person name="Johansson T."/>
            <person name="Persson P."/>
            <person name="Tunlid A."/>
        </authorList>
    </citation>
    <scope>NUCLEOTIDE SEQUENCE [LARGE SCALE GENOMIC DNA]</scope>
    <source>
        <strain evidence="3 4">CBS 101986</strain>
    </source>
</reference>
<evidence type="ECO:0008006" key="5">
    <source>
        <dbReference type="Google" id="ProtNLM"/>
    </source>
</evidence>
<name>A0A8H5BPW5_9AGAR</name>
<feature type="signal peptide" evidence="2">
    <location>
        <begin position="1"/>
        <end position="19"/>
    </location>
</feature>
<dbReference type="AlphaFoldDB" id="A0A8H5BPW5"/>
<feature type="region of interest" description="Disordered" evidence="1">
    <location>
        <begin position="102"/>
        <end position="149"/>
    </location>
</feature>
<proteinExistence type="predicted"/>
<keyword evidence="2" id="KW-0732">Signal</keyword>
<accession>A0A8H5BPW5</accession>
<protein>
    <recommendedName>
        <fullName evidence="5">Extracellular membrane protein CFEM domain-containing protein</fullName>
    </recommendedName>
</protein>
<evidence type="ECO:0000313" key="4">
    <source>
        <dbReference type="Proteomes" id="UP000567179"/>
    </source>
</evidence>
<feature type="compositionally biased region" description="Low complexity" evidence="1">
    <location>
        <begin position="105"/>
        <end position="115"/>
    </location>
</feature>
<sequence length="177" mass="16567">MRSSVIIASLLTALPMVLAQASGGFDPSSIPSSCLTGKCQAYVDAFSKATCTDLSCVCTNNVVSAMKSCLECISTAGIAGVDKTVLDSAVNTFVDGCKAAGHPVSASGGSSSPGSSGTGSGTGSSGGSSASSGTTATSPAATGGAGDSVTKTSGASGSSFHVGGLVAGAALAGAILL</sequence>
<comment type="caution">
    <text evidence="3">The sequence shown here is derived from an EMBL/GenBank/DDBJ whole genome shotgun (WGS) entry which is preliminary data.</text>
</comment>
<dbReference type="OrthoDB" id="2564568at2759"/>
<keyword evidence="4" id="KW-1185">Reference proteome</keyword>
<feature type="compositionally biased region" description="Gly residues" evidence="1">
    <location>
        <begin position="116"/>
        <end position="126"/>
    </location>
</feature>
<organism evidence="3 4">
    <name type="scientific">Psilocybe cf. subviscida</name>
    <dbReference type="NCBI Taxonomy" id="2480587"/>
    <lineage>
        <taxon>Eukaryota</taxon>
        <taxon>Fungi</taxon>
        <taxon>Dikarya</taxon>
        <taxon>Basidiomycota</taxon>
        <taxon>Agaricomycotina</taxon>
        <taxon>Agaricomycetes</taxon>
        <taxon>Agaricomycetidae</taxon>
        <taxon>Agaricales</taxon>
        <taxon>Agaricineae</taxon>
        <taxon>Strophariaceae</taxon>
        <taxon>Psilocybe</taxon>
    </lineage>
</organism>
<gene>
    <name evidence="3" type="ORF">D9619_004127</name>
</gene>
<dbReference type="EMBL" id="JAACJJ010000014">
    <property type="protein sequence ID" value="KAF5327021.1"/>
    <property type="molecule type" value="Genomic_DNA"/>
</dbReference>
<dbReference type="Proteomes" id="UP000567179">
    <property type="component" value="Unassembled WGS sequence"/>
</dbReference>
<evidence type="ECO:0000256" key="2">
    <source>
        <dbReference type="SAM" id="SignalP"/>
    </source>
</evidence>
<evidence type="ECO:0000313" key="3">
    <source>
        <dbReference type="EMBL" id="KAF5327021.1"/>
    </source>
</evidence>
<feature type="compositionally biased region" description="Low complexity" evidence="1">
    <location>
        <begin position="127"/>
        <end position="142"/>
    </location>
</feature>